<dbReference type="InterPro" id="IPR024571">
    <property type="entry name" value="ERAP1-like_C_dom"/>
</dbReference>
<dbReference type="AlphaFoldDB" id="A0A183TVD0"/>
<feature type="domain" description="ERAP1-like C-terminal" evidence="1">
    <location>
        <begin position="14"/>
        <end position="196"/>
    </location>
</feature>
<dbReference type="WBParaSite" id="TCNE_0000019901-mRNA-1">
    <property type="protein sequence ID" value="TCNE_0000019901-mRNA-1"/>
    <property type="gene ID" value="TCNE_0000019901"/>
</dbReference>
<evidence type="ECO:0000259" key="1">
    <source>
        <dbReference type="Pfam" id="PF11838"/>
    </source>
</evidence>
<sequence length="203" mass="23081">MERLKAKRDELFAMGDQMELIGDQLTLVKNVIAVLKTIIPNSRRVGAFQMAQLIIPSLERIFIDGPDYALFQQLIRCLLSENYKLLGFNAATDSSDDKIARYNISPYAVRYGIGTAAYVYEIFKHFVSDCRDATTVIESCAKADPDVRKAVYCAGGRYESQIEFNTLRDSFDQQVKNSYYFYGELNAMLEGMACSNRRNDINE</sequence>
<accession>A0A183TVD0</accession>
<dbReference type="Pfam" id="PF11838">
    <property type="entry name" value="ERAP1_C"/>
    <property type="match status" value="1"/>
</dbReference>
<protein>
    <submittedName>
        <fullName evidence="4">ERAP1_C domain-containing protein</fullName>
    </submittedName>
</protein>
<reference evidence="2 3" key="2">
    <citation type="submission" date="2018-11" db="EMBL/GenBank/DDBJ databases">
        <authorList>
            <consortium name="Pathogen Informatics"/>
        </authorList>
    </citation>
    <scope>NUCLEOTIDE SEQUENCE [LARGE SCALE GENOMIC DNA]</scope>
</reference>
<dbReference type="Gene3D" id="1.25.50.20">
    <property type="match status" value="1"/>
</dbReference>
<name>A0A183TVD0_TOXCA</name>
<dbReference type="EMBL" id="UYWY01000072">
    <property type="protein sequence ID" value="VDM23812.1"/>
    <property type="molecule type" value="Genomic_DNA"/>
</dbReference>
<reference evidence="4" key="1">
    <citation type="submission" date="2016-06" db="UniProtKB">
        <authorList>
            <consortium name="WormBaseParasite"/>
        </authorList>
    </citation>
    <scope>IDENTIFICATION</scope>
</reference>
<evidence type="ECO:0000313" key="3">
    <source>
        <dbReference type="Proteomes" id="UP000050794"/>
    </source>
</evidence>
<dbReference type="Proteomes" id="UP000050794">
    <property type="component" value="Unassembled WGS sequence"/>
</dbReference>
<keyword evidence="3" id="KW-1185">Reference proteome</keyword>
<proteinExistence type="predicted"/>
<organism evidence="3 4">
    <name type="scientific">Toxocara canis</name>
    <name type="common">Canine roundworm</name>
    <dbReference type="NCBI Taxonomy" id="6265"/>
    <lineage>
        <taxon>Eukaryota</taxon>
        <taxon>Metazoa</taxon>
        <taxon>Ecdysozoa</taxon>
        <taxon>Nematoda</taxon>
        <taxon>Chromadorea</taxon>
        <taxon>Rhabditida</taxon>
        <taxon>Spirurina</taxon>
        <taxon>Ascaridomorpha</taxon>
        <taxon>Ascaridoidea</taxon>
        <taxon>Toxocaridae</taxon>
        <taxon>Toxocara</taxon>
    </lineage>
</organism>
<evidence type="ECO:0000313" key="4">
    <source>
        <dbReference type="WBParaSite" id="TCNE_0000019901-mRNA-1"/>
    </source>
</evidence>
<gene>
    <name evidence="2" type="ORF">TCNE_LOCUS200</name>
</gene>
<evidence type="ECO:0000313" key="2">
    <source>
        <dbReference type="EMBL" id="VDM23812.1"/>
    </source>
</evidence>